<gene>
    <name evidence="5" type="ORF">V1264_012903</name>
</gene>
<name>A0AAN9BY27_9CAEN</name>
<keyword evidence="3" id="KW-0472">Membrane</keyword>
<accession>A0AAN9BY27</accession>
<dbReference type="PANTHER" id="PTHR21845:SF2">
    <property type="entry name" value="MATRIX-REMODELING-ASSOCIATED PROTEIN 7"/>
    <property type="match status" value="1"/>
</dbReference>
<feature type="coiled-coil region" evidence="1">
    <location>
        <begin position="123"/>
        <end position="150"/>
    </location>
</feature>
<dbReference type="Proteomes" id="UP001374579">
    <property type="component" value="Unassembled WGS sequence"/>
</dbReference>
<evidence type="ECO:0000256" key="1">
    <source>
        <dbReference type="SAM" id="Coils"/>
    </source>
</evidence>
<organism evidence="5 6">
    <name type="scientific">Littorina saxatilis</name>
    <dbReference type="NCBI Taxonomy" id="31220"/>
    <lineage>
        <taxon>Eukaryota</taxon>
        <taxon>Metazoa</taxon>
        <taxon>Spiralia</taxon>
        <taxon>Lophotrochozoa</taxon>
        <taxon>Mollusca</taxon>
        <taxon>Gastropoda</taxon>
        <taxon>Caenogastropoda</taxon>
        <taxon>Littorinimorpha</taxon>
        <taxon>Littorinoidea</taxon>
        <taxon>Littorinidae</taxon>
        <taxon>Littorina</taxon>
    </lineage>
</organism>
<dbReference type="EMBL" id="JBAMIC010000002">
    <property type="protein sequence ID" value="KAK7113654.1"/>
    <property type="molecule type" value="Genomic_DNA"/>
</dbReference>
<reference evidence="5 6" key="1">
    <citation type="submission" date="2024-02" db="EMBL/GenBank/DDBJ databases">
        <title>Chromosome-scale genome assembly of the rough periwinkle Littorina saxatilis.</title>
        <authorList>
            <person name="De Jode A."/>
            <person name="Faria R."/>
            <person name="Formenti G."/>
            <person name="Sims Y."/>
            <person name="Smith T.P."/>
            <person name="Tracey A."/>
            <person name="Wood J.M.D."/>
            <person name="Zagrodzka Z.B."/>
            <person name="Johannesson K."/>
            <person name="Butlin R.K."/>
            <person name="Leder E.H."/>
        </authorList>
    </citation>
    <scope>NUCLEOTIDE SEQUENCE [LARGE SCALE GENOMIC DNA]</scope>
    <source>
        <strain evidence="5">Snail1</strain>
        <tissue evidence="5">Muscle</tissue>
    </source>
</reference>
<evidence type="ECO:0000259" key="4">
    <source>
        <dbReference type="Pfam" id="PF25473"/>
    </source>
</evidence>
<keyword evidence="1" id="KW-0175">Coiled coil</keyword>
<feature type="region of interest" description="Disordered" evidence="2">
    <location>
        <begin position="52"/>
        <end position="89"/>
    </location>
</feature>
<dbReference type="InterPro" id="IPR026622">
    <property type="entry name" value="Mxra7"/>
</dbReference>
<feature type="transmembrane region" description="Helical" evidence="3">
    <location>
        <begin position="16"/>
        <end position="38"/>
    </location>
</feature>
<protein>
    <recommendedName>
        <fullName evidence="4">Matrix-remodeling-associated protein 7 helical domain-containing protein</fullName>
    </recommendedName>
</protein>
<dbReference type="PANTHER" id="PTHR21845">
    <property type="entry name" value="TRANSMEMBRANE ANCHOR PROTEIN 1"/>
    <property type="match status" value="1"/>
</dbReference>
<evidence type="ECO:0000313" key="6">
    <source>
        <dbReference type="Proteomes" id="UP001374579"/>
    </source>
</evidence>
<dbReference type="AlphaFoldDB" id="A0AAN9BY27"/>
<keyword evidence="6" id="KW-1185">Reference proteome</keyword>
<feature type="domain" description="Matrix-remodeling-associated protein 7 helical" evidence="4">
    <location>
        <begin position="105"/>
        <end position="167"/>
    </location>
</feature>
<comment type="caution">
    <text evidence="5">The sequence shown here is derived from an EMBL/GenBank/DDBJ whole genome shotgun (WGS) entry which is preliminary data.</text>
</comment>
<proteinExistence type="predicted"/>
<evidence type="ECO:0000256" key="2">
    <source>
        <dbReference type="SAM" id="MobiDB-lite"/>
    </source>
</evidence>
<evidence type="ECO:0000256" key="3">
    <source>
        <dbReference type="SAM" id="Phobius"/>
    </source>
</evidence>
<evidence type="ECO:0000313" key="5">
    <source>
        <dbReference type="EMBL" id="KAK7113654.1"/>
    </source>
</evidence>
<keyword evidence="3" id="KW-1133">Transmembrane helix</keyword>
<keyword evidence="3" id="KW-0812">Transmembrane</keyword>
<sequence>MATAGSLVNDFVSQNALILIVAVLSTVVVIAASTYYVARNYMLSSTTNLADSASHAQDETTDQSSDQTENEKEEPTVGDSEGQDSTAKESAIDPVYYCEHIQGEIKKVKQDVTTRKICENLSEEEIESEKQRQRDQLEEIFRLMQEQQERFGISSFDEMQDQMRLYSNF</sequence>
<dbReference type="Pfam" id="PF25473">
    <property type="entry name" value="MXRA7_helical"/>
    <property type="match status" value="1"/>
</dbReference>
<dbReference type="InterPro" id="IPR057534">
    <property type="entry name" value="MXRA7_helical"/>
</dbReference>